<reference evidence="2" key="1">
    <citation type="journal article" date="2019" name="Int. J. Syst. Evol. Microbiol.">
        <title>The Global Catalogue of Microorganisms (GCM) 10K type strain sequencing project: providing services to taxonomists for standard genome sequencing and annotation.</title>
        <authorList>
            <consortium name="The Broad Institute Genomics Platform"/>
            <consortium name="The Broad Institute Genome Sequencing Center for Infectious Disease"/>
            <person name="Wu L."/>
            <person name="Ma J."/>
        </authorList>
    </citation>
    <scope>NUCLEOTIDE SEQUENCE [LARGE SCALE GENOMIC DNA]</scope>
    <source>
        <strain evidence="2">CCUG 53270</strain>
    </source>
</reference>
<dbReference type="RefSeq" id="WP_079913461.1">
    <property type="nucleotide sequence ID" value="NZ_BAABJG010000012.1"/>
</dbReference>
<keyword evidence="1" id="KW-0575">Peroxidase</keyword>
<dbReference type="PANTHER" id="PTHR35368:SF1">
    <property type="entry name" value="HYDROPEROXIDE REDUCTASE"/>
    <property type="match status" value="1"/>
</dbReference>
<proteinExistence type="predicted"/>
<sequence>MSTLNEYLLEKREASIARREKAQNDPNLAPNRFGAKVRAKGRSGVREIRIRDFQIISDSPPDFAGYDLGPSSPELQLGVLGSCLTHITLIQAAERGVKLESLEVEVTGQQHPLAGKPGYEEIPIYPHNIQYKLHIVSPESEETIAELHEAVERVCPVLNLLANPQIIVGEIIHTAPEAKQEQQV</sequence>
<dbReference type="EC" id="1.11.1.-" evidence="1"/>
<dbReference type="InterPro" id="IPR015946">
    <property type="entry name" value="KH_dom-like_a/b"/>
</dbReference>
<keyword evidence="1" id="KW-0560">Oxidoreductase</keyword>
<dbReference type="Gene3D" id="3.30.300.20">
    <property type="match status" value="1"/>
</dbReference>
<protein>
    <submittedName>
        <fullName evidence="1">OsmC family protein</fullName>
        <ecNumber evidence="1">1.11.1.-</ecNumber>
    </submittedName>
</protein>
<dbReference type="InterPro" id="IPR036102">
    <property type="entry name" value="OsmC/Ohrsf"/>
</dbReference>
<organism evidence="1 2">
    <name type="scientific">Paenibacillus vulneris</name>
    <dbReference type="NCBI Taxonomy" id="1133364"/>
    <lineage>
        <taxon>Bacteria</taxon>
        <taxon>Bacillati</taxon>
        <taxon>Bacillota</taxon>
        <taxon>Bacilli</taxon>
        <taxon>Bacillales</taxon>
        <taxon>Paenibacillaceae</taxon>
        <taxon>Paenibacillus</taxon>
    </lineage>
</organism>
<name>A0ABW3UGJ5_9BACL</name>
<dbReference type="GO" id="GO:0004601">
    <property type="term" value="F:peroxidase activity"/>
    <property type="evidence" value="ECO:0007669"/>
    <property type="project" value="UniProtKB-KW"/>
</dbReference>
<dbReference type="EMBL" id="JBHTLU010000006">
    <property type="protein sequence ID" value="MFD1218831.1"/>
    <property type="molecule type" value="Genomic_DNA"/>
</dbReference>
<accession>A0ABW3UGJ5</accession>
<keyword evidence="2" id="KW-1185">Reference proteome</keyword>
<dbReference type="InterPro" id="IPR003718">
    <property type="entry name" value="OsmC/Ohr_fam"/>
</dbReference>
<dbReference type="Pfam" id="PF02566">
    <property type="entry name" value="OsmC"/>
    <property type="match status" value="1"/>
</dbReference>
<dbReference type="Proteomes" id="UP001597180">
    <property type="component" value="Unassembled WGS sequence"/>
</dbReference>
<dbReference type="InterPro" id="IPR052924">
    <property type="entry name" value="OsmC/Ohr_hydroprdx_reductase"/>
</dbReference>
<gene>
    <name evidence="1" type="ORF">ACFQ4B_01760</name>
</gene>
<comment type="caution">
    <text evidence="1">The sequence shown here is derived from an EMBL/GenBank/DDBJ whole genome shotgun (WGS) entry which is preliminary data.</text>
</comment>
<evidence type="ECO:0000313" key="2">
    <source>
        <dbReference type="Proteomes" id="UP001597180"/>
    </source>
</evidence>
<dbReference type="PANTHER" id="PTHR35368">
    <property type="entry name" value="HYDROPEROXIDE REDUCTASE"/>
    <property type="match status" value="1"/>
</dbReference>
<evidence type="ECO:0000313" key="1">
    <source>
        <dbReference type="EMBL" id="MFD1218831.1"/>
    </source>
</evidence>
<dbReference type="SUPFAM" id="SSF82784">
    <property type="entry name" value="OsmC-like"/>
    <property type="match status" value="1"/>
</dbReference>